<comment type="caution">
    <text evidence="1">The sequence shown here is derived from an EMBL/GenBank/DDBJ whole genome shotgun (WGS) entry which is preliminary data.</text>
</comment>
<dbReference type="AlphaFoldDB" id="A0AAE4GDS8"/>
<sequence length="183" mass="20426">MERDELTMYFSYPDPQLKRPLKRIPIELPPDPQTTVAYTDFAALAQAARASMEQASDTAQQQDQQGIRQLEALRNIGLSEQEMELLRKQLQEGISAVIDQVFAVLVKTTEAPARLGGQVEEMDLRTLKKMSRDGESLIRNGRELAEDLVIGSLVNWGNEVWDPNDPSTSAASSGNLLIKMLQQ</sequence>
<dbReference type="EMBL" id="JAVRAA010000011">
    <property type="protein sequence ID" value="MDT0339079.1"/>
    <property type="molecule type" value="Genomic_DNA"/>
</dbReference>
<evidence type="ECO:0000313" key="1">
    <source>
        <dbReference type="EMBL" id="MDT0339079.1"/>
    </source>
</evidence>
<proteinExistence type="predicted"/>
<reference evidence="1" key="1">
    <citation type="submission" date="2023-02" db="EMBL/GenBank/DDBJ databases">
        <title>Description of Herbaspirillum huttiense subsp. nephrolepsisexaltata and Herbaspirillum huttiense subsp. lycopersicon.</title>
        <authorList>
            <person name="Poudel M."/>
            <person name="Sharma A."/>
            <person name="Goss E."/>
            <person name="Tapia J.H."/>
            <person name="Harmon C.M."/>
            <person name="Jones J.B."/>
        </authorList>
    </citation>
    <scope>NUCLEOTIDE SEQUENCE</scope>
    <source>
        <strain evidence="1">NC40101</strain>
    </source>
</reference>
<organism evidence="1">
    <name type="scientific">Herbaspirillum huttiense subsp. nephrolepidis</name>
    <dbReference type="NCBI Taxonomy" id="3075126"/>
    <lineage>
        <taxon>Bacteria</taxon>
        <taxon>Pseudomonadati</taxon>
        <taxon>Pseudomonadota</taxon>
        <taxon>Betaproteobacteria</taxon>
        <taxon>Burkholderiales</taxon>
        <taxon>Oxalobacteraceae</taxon>
        <taxon>Herbaspirillum</taxon>
    </lineage>
</organism>
<dbReference type="RefSeq" id="WP_310838660.1">
    <property type="nucleotide sequence ID" value="NZ_JAVLSM010000017.1"/>
</dbReference>
<protein>
    <submittedName>
        <fullName evidence="1">Uncharacterized protein</fullName>
    </submittedName>
</protein>
<name>A0AAE4GDS8_9BURK</name>
<gene>
    <name evidence="1" type="ORF">RJN63_19750</name>
</gene>
<accession>A0AAE4GDS8</accession>